<dbReference type="InterPro" id="IPR002550">
    <property type="entry name" value="CNNM"/>
</dbReference>
<evidence type="ECO:0000256" key="1">
    <source>
        <dbReference type="ARBA" id="ARBA00004141"/>
    </source>
</evidence>
<dbReference type="Proteomes" id="UP000199411">
    <property type="component" value="Unassembled WGS sequence"/>
</dbReference>
<evidence type="ECO:0000256" key="8">
    <source>
        <dbReference type="PROSITE-ProRule" id="PRU01193"/>
    </source>
</evidence>
<evidence type="ECO:0000313" key="13">
    <source>
        <dbReference type="Proteomes" id="UP000199411"/>
    </source>
</evidence>
<keyword evidence="13" id="KW-1185">Reference proteome</keyword>
<dbReference type="CDD" id="cd04590">
    <property type="entry name" value="CBS_pair_CorC_HlyC_assoc"/>
    <property type="match status" value="1"/>
</dbReference>
<dbReference type="SMART" id="SM01091">
    <property type="entry name" value="CorC_HlyC"/>
    <property type="match status" value="1"/>
</dbReference>
<keyword evidence="2 8" id="KW-0812">Transmembrane</keyword>
<evidence type="ECO:0000256" key="9">
    <source>
        <dbReference type="SAM" id="Phobius"/>
    </source>
</evidence>
<evidence type="ECO:0000256" key="5">
    <source>
        <dbReference type="ARBA" id="ARBA00023122"/>
    </source>
</evidence>
<dbReference type="EMBL" id="FMYU01000005">
    <property type="protein sequence ID" value="SDC42218.1"/>
    <property type="molecule type" value="Genomic_DNA"/>
</dbReference>
<dbReference type="PROSITE" id="PS51371">
    <property type="entry name" value="CBS"/>
    <property type="match status" value="2"/>
</dbReference>
<evidence type="ECO:0000259" key="10">
    <source>
        <dbReference type="PROSITE" id="PS51371"/>
    </source>
</evidence>
<evidence type="ECO:0000313" key="12">
    <source>
        <dbReference type="EMBL" id="SDC42218.1"/>
    </source>
</evidence>
<evidence type="ECO:0000256" key="7">
    <source>
        <dbReference type="PROSITE-ProRule" id="PRU00703"/>
    </source>
</evidence>
<dbReference type="InterPro" id="IPR000644">
    <property type="entry name" value="CBS_dom"/>
</dbReference>
<dbReference type="SUPFAM" id="SSF54631">
    <property type="entry name" value="CBS-domain pair"/>
    <property type="match status" value="1"/>
</dbReference>
<evidence type="ECO:0000256" key="3">
    <source>
        <dbReference type="ARBA" id="ARBA00022737"/>
    </source>
</evidence>
<dbReference type="InterPro" id="IPR046342">
    <property type="entry name" value="CBS_dom_sf"/>
</dbReference>
<dbReference type="InterPro" id="IPR036318">
    <property type="entry name" value="FAD-bd_PCMH-like_sf"/>
</dbReference>
<dbReference type="GO" id="GO:0050660">
    <property type="term" value="F:flavin adenine dinucleotide binding"/>
    <property type="evidence" value="ECO:0007669"/>
    <property type="project" value="InterPro"/>
</dbReference>
<keyword evidence="5 7" id="KW-0129">CBS domain</keyword>
<dbReference type="SUPFAM" id="SSF56176">
    <property type="entry name" value="FAD-binding/transporter-associated domain-like"/>
    <property type="match status" value="1"/>
</dbReference>
<gene>
    <name evidence="12" type="ORF">SAMN05660835_00805</name>
</gene>
<dbReference type="Pfam" id="PF01595">
    <property type="entry name" value="CNNM"/>
    <property type="match status" value="1"/>
</dbReference>
<feature type="transmembrane region" description="Helical" evidence="9">
    <location>
        <begin position="54"/>
        <end position="73"/>
    </location>
</feature>
<evidence type="ECO:0000256" key="6">
    <source>
        <dbReference type="ARBA" id="ARBA00023136"/>
    </source>
</evidence>
<feature type="transmembrane region" description="Helical" evidence="9">
    <location>
        <begin position="119"/>
        <end position="143"/>
    </location>
</feature>
<dbReference type="InterPro" id="IPR016169">
    <property type="entry name" value="FAD-bd_PCMH_sub2"/>
</dbReference>
<feature type="transmembrane region" description="Helical" evidence="9">
    <location>
        <begin position="85"/>
        <end position="107"/>
    </location>
</feature>
<evidence type="ECO:0000256" key="2">
    <source>
        <dbReference type="ARBA" id="ARBA00022692"/>
    </source>
</evidence>
<dbReference type="RefSeq" id="WP_025391881.1">
    <property type="nucleotide sequence ID" value="NZ_FMYU01000005.1"/>
</dbReference>
<dbReference type="PROSITE" id="PS51846">
    <property type="entry name" value="CNNM"/>
    <property type="match status" value="1"/>
</dbReference>
<organism evidence="12 13">
    <name type="scientific">Desulfurella multipotens</name>
    <dbReference type="NCBI Taxonomy" id="79269"/>
    <lineage>
        <taxon>Bacteria</taxon>
        <taxon>Pseudomonadati</taxon>
        <taxon>Campylobacterota</taxon>
        <taxon>Desulfurellia</taxon>
        <taxon>Desulfurellales</taxon>
        <taxon>Desulfurellaceae</taxon>
        <taxon>Desulfurella</taxon>
    </lineage>
</organism>
<dbReference type="PANTHER" id="PTHR22777">
    <property type="entry name" value="HEMOLYSIN-RELATED"/>
    <property type="match status" value="1"/>
</dbReference>
<reference evidence="13" key="1">
    <citation type="submission" date="2016-10" db="EMBL/GenBank/DDBJ databases">
        <authorList>
            <person name="Varghese N."/>
            <person name="Submissions S."/>
        </authorList>
    </citation>
    <scope>NUCLEOTIDE SEQUENCE [LARGE SCALE GENOMIC DNA]</scope>
    <source>
        <strain evidence="13">DSM 8415</strain>
    </source>
</reference>
<feature type="domain" description="CBS" evidence="10">
    <location>
        <begin position="197"/>
        <end position="257"/>
    </location>
</feature>
<evidence type="ECO:0000256" key="4">
    <source>
        <dbReference type="ARBA" id="ARBA00022989"/>
    </source>
</evidence>
<dbReference type="InterPro" id="IPR044751">
    <property type="entry name" value="Ion_transp-like_CBS"/>
</dbReference>
<dbReference type="PANTHER" id="PTHR22777:SF17">
    <property type="entry name" value="UPF0053 PROTEIN SLL0260"/>
    <property type="match status" value="1"/>
</dbReference>
<dbReference type="Gene3D" id="3.10.580.10">
    <property type="entry name" value="CBS-domain"/>
    <property type="match status" value="1"/>
</dbReference>
<protein>
    <submittedName>
        <fullName evidence="12">CBS domain-containing protein</fullName>
    </submittedName>
</protein>
<dbReference type="Gene3D" id="3.30.465.10">
    <property type="match status" value="1"/>
</dbReference>
<feature type="domain" description="CBS" evidence="10">
    <location>
        <begin position="258"/>
        <end position="315"/>
    </location>
</feature>
<dbReference type="OrthoDB" id="9798188at2"/>
<dbReference type="Pfam" id="PF03471">
    <property type="entry name" value="CorC_HlyC"/>
    <property type="match status" value="1"/>
</dbReference>
<dbReference type="InterPro" id="IPR005170">
    <property type="entry name" value="Transptr-assoc_dom"/>
</dbReference>
<comment type="subcellular location">
    <subcellularLocation>
        <location evidence="1">Membrane</location>
        <topology evidence="1">Multi-pass membrane protein</topology>
    </subcellularLocation>
</comment>
<feature type="domain" description="CNNM transmembrane" evidence="11">
    <location>
        <begin position="1"/>
        <end position="181"/>
    </location>
</feature>
<keyword evidence="4 8" id="KW-1133">Transmembrane helix</keyword>
<name>A0A1G6LG16_9BACT</name>
<keyword evidence="3" id="KW-0677">Repeat</keyword>
<dbReference type="AlphaFoldDB" id="A0A1G6LG16"/>
<accession>A0A1G6LG16</accession>
<proteinExistence type="predicted"/>
<evidence type="ECO:0000259" key="11">
    <source>
        <dbReference type="PROSITE" id="PS51846"/>
    </source>
</evidence>
<dbReference type="Pfam" id="PF00571">
    <property type="entry name" value="CBS"/>
    <property type="match status" value="2"/>
</dbReference>
<keyword evidence="6 8" id="KW-0472">Membrane</keyword>
<sequence length="401" mass="45972">MISILLISIIALTLLEAIFDGAEIGILSLNPEHIDSKSKISSIILNYTKNPQKLLSAALVGTNVALVLSSYIGAYLSEKIFNNSFIAIIFLWPVAVIFGQILPKILYRNYPIFLTRKTILVVYIFNLIFYPIITLMFYLSNVLQKSFSDKSKQSTPTRDEIKMIVKSKYFKRNISDLEAQMINQIVAFKEKKAQEIMIPLKKVFMLEENQTISDLALANKDNDYTRIPIFRERVDNIVGIVNVYDLVDAKLDEPLKKYAQEPVYFPEHTLVENIFLKMKKDGLRMVVIVDEYGSCSGIITIEDCLEEIFGEIEDEYDIAEHKIINTKGGFLVDADIEIEKINEILPINIEKIPEYETLGGFLLYKFGYIPQKGEKIIHNNFVFEVKSRDNKNIKKVLIRNA</sequence>
<dbReference type="GO" id="GO:0005886">
    <property type="term" value="C:plasma membrane"/>
    <property type="evidence" value="ECO:0007669"/>
    <property type="project" value="TreeGrafter"/>
</dbReference>